<protein>
    <recommendedName>
        <fullName evidence="6">Alkylphosphonate utilization protein</fullName>
    </recommendedName>
</protein>
<evidence type="ECO:0000256" key="1">
    <source>
        <dbReference type="ARBA" id="ARBA00009248"/>
    </source>
</evidence>
<dbReference type="Pfam" id="PF03831">
    <property type="entry name" value="YjdM"/>
    <property type="match status" value="1"/>
</dbReference>
<gene>
    <name evidence="4" type="ORF">LMG7141_01257</name>
</gene>
<evidence type="ECO:0008006" key="6">
    <source>
        <dbReference type="Google" id="ProtNLM"/>
    </source>
</evidence>
<name>A0ABN9IM25_9RALS</name>
<feature type="domain" description="Protein YjdM C-terminal" evidence="2">
    <location>
        <begin position="50"/>
        <end position="116"/>
    </location>
</feature>
<evidence type="ECO:0000259" key="3">
    <source>
        <dbReference type="Pfam" id="PF08274"/>
    </source>
</evidence>
<accession>A0ABN9IM25</accession>
<dbReference type="Gene3D" id="2.30.30.40">
    <property type="entry name" value="SH3 Domains"/>
    <property type="match status" value="1"/>
</dbReference>
<comment type="caution">
    <text evidence="4">The sequence shown here is derived from an EMBL/GenBank/DDBJ whole genome shotgun (WGS) entry which is preliminary data.</text>
</comment>
<dbReference type="SUPFAM" id="SSF82057">
    <property type="entry name" value="Prokaryotic SH3-related domain"/>
    <property type="match status" value="1"/>
</dbReference>
<dbReference type="InterPro" id="IPR013987">
    <property type="entry name" value="YjdM_N"/>
</dbReference>
<dbReference type="Gene3D" id="2.20.25.10">
    <property type="match status" value="1"/>
</dbReference>
<sequence length="116" mass="12544">MPPDMSTIPACPECASEHTYQDGEFFICPDCAHEWDPRAPSDETEAEPVIKDSNGNLLSTGDAAILIKDLKLKGSSGTLKAGTKVKNIRLVSGDHPIDCKIDGVSYLLKPEFLKKA</sequence>
<evidence type="ECO:0000313" key="4">
    <source>
        <dbReference type="EMBL" id="CAJ0782269.1"/>
    </source>
</evidence>
<dbReference type="Proteomes" id="UP001189616">
    <property type="component" value="Unassembled WGS sequence"/>
</dbReference>
<dbReference type="PANTHER" id="PTHR30305:SF3">
    <property type="entry name" value="PROTEIN YJDM"/>
    <property type="match status" value="1"/>
</dbReference>
<evidence type="ECO:0000313" key="5">
    <source>
        <dbReference type="Proteomes" id="UP001189616"/>
    </source>
</evidence>
<keyword evidence="5" id="KW-1185">Reference proteome</keyword>
<dbReference type="SUPFAM" id="SSF57783">
    <property type="entry name" value="Zinc beta-ribbon"/>
    <property type="match status" value="1"/>
</dbReference>
<evidence type="ECO:0000259" key="2">
    <source>
        <dbReference type="Pfam" id="PF03831"/>
    </source>
</evidence>
<comment type="similarity">
    <text evidence="1">Belongs to the YjdM family.</text>
</comment>
<dbReference type="InterPro" id="IPR013988">
    <property type="entry name" value="YjdM_C"/>
</dbReference>
<feature type="domain" description="Protein YjdM N-terminal" evidence="3">
    <location>
        <begin position="7"/>
        <end position="36"/>
    </location>
</feature>
<organism evidence="4 5">
    <name type="scientific">Ralstonia condita</name>
    <dbReference type="NCBI Taxonomy" id="3058600"/>
    <lineage>
        <taxon>Bacteria</taxon>
        <taxon>Pseudomonadati</taxon>
        <taxon>Pseudomonadota</taxon>
        <taxon>Betaproteobacteria</taxon>
        <taxon>Burkholderiales</taxon>
        <taxon>Burkholderiaceae</taxon>
        <taxon>Ralstonia</taxon>
    </lineage>
</organism>
<proteinExistence type="inferred from homology"/>
<reference evidence="4 5" key="1">
    <citation type="submission" date="2023-07" db="EMBL/GenBank/DDBJ databases">
        <authorList>
            <person name="Peeters C."/>
        </authorList>
    </citation>
    <scope>NUCLEOTIDE SEQUENCE [LARGE SCALE GENOMIC DNA]</scope>
    <source>
        <strain evidence="4 5">LMG 7141</strain>
    </source>
</reference>
<dbReference type="EMBL" id="CATYWO010000001">
    <property type="protein sequence ID" value="CAJ0782269.1"/>
    <property type="molecule type" value="Genomic_DNA"/>
</dbReference>
<dbReference type="Pfam" id="PF08274">
    <property type="entry name" value="Zn_Ribbon_YjdM"/>
    <property type="match status" value="1"/>
</dbReference>
<dbReference type="PANTHER" id="PTHR30305">
    <property type="entry name" value="PROTEIN YJDM-RELATED"/>
    <property type="match status" value="1"/>
</dbReference>
<dbReference type="InterPro" id="IPR004624">
    <property type="entry name" value="YjdM"/>
</dbReference>
<dbReference type="NCBIfam" id="TIGR00686">
    <property type="entry name" value="phnA"/>
    <property type="match status" value="1"/>
</dbReference>